<name>A0ACB9HBT5_CICIN</name>
<proteinExistence type="predicted"/>
<reference evidence="1 2" key="2">
    <citation type="journal article" date="2022" name="Mol. Ecol. Resour.">
        <title>The genomes of chicory, endive, great burdock and yacon provide insights into Asteraceae paleo-polyploidization history and plant inulin production.</title>
        <authorList>
            <person name="Fan W."/>
            <person name="Wang S."/>
            <person name="Wang H."/>
            <person name="Wang A."/>
            <person name="Jiang F."/>
            <person name="Liu H."/>
            <person name="Zhao H."/>
            <person name="Xu D."/>
            <person name="Zhang Y."/>
        </authorList>
    </citation>
    <scope>NUCLEOTIDE SEQUENCE [LARGE SCALE GENOMIC DNA]</scope>
    <source>
        <strain evidence="2">cv. Punajuju</strain>
        <tissue evidence="1">Leaves</tissue>
    </source>
</reference>
<sequence length="135" mass="15572">MGSAIFTLFLLFVSIKVPFNLELPPTGSLFRIRGIELSVSLIVCIFSSISLSTQIFWIVNFILIVCSSAWDDFVFSLIKWCFRCLSQILDAIPMLEFLCIYNHGREAVVDEQEELSWEPDEQFVVVNVYDQVEYD</sequence>
<keyword evidence="2" id="KW-1185">Reference proteome</keyword>
<evidence type="ECO:0000313" key="1">
    <source>
        <dbReference type="EMBL" id="KAI3792650.1"/>
    </source>
</evidence>
<accession>A0ACB9HBT5</accession>
<gene>
    <name evidence="1" type="ORF">L2E82_06537</name>
</gene>
<comment type="caution">
    <text evidence="1">The sequence shown here is derived from an EMBL/GenBank/DDBJ whole genome shotgun (WGS) entry which is preliminary data.</text>
</comment>
<protein>
    <submittedName>
        <fullName evidence="1">Uncharacterized protein</fullName>
    </submittedName>
</protein>
<organism evidence="1 2">
    <name type="scientific">Cichorium intybus</name>
    <name type="common">Chicory</name>
    <dbReference type="NCBI Taxonomy" id="13427"/>
    <lineage>
        <taxon>Eukaryota</taxon>
        <taxon>Viridiplantae</taxon>
        <taxon>Streptophyta</taxon>
        <taxon>Embryophyta</taxon>
        <taxon>Tracheophyta</taxon>
        <taxon>Spermatophyta</taxon>
        <taxon>Magnoliopsida</taxon>
        <taxon>eudicotyledons</taxon>
        <taxon>Gunneridae</taxon>
        <taxon>Pentapetalae</taxon>
        <taxon>asterids</taxon>
        <taxon>campanulids</taxon>
        <taxon>Asterales</taxon>
        <taxon>Asteraceae</taxon>
        <taxon>Cichorioideae</taxon>
        <taxon>Cichorieae</taxon>
        <taxon>Cichoriinae</taxon>
        <taxon>Cichorium</taxon>
    </lineage>
</organism>
<dbReference type="EMBL" id="CM042009">
    <property type="protein sequence ID" value="KAI3792650.1"/>
    <property type="molecule type" value="Genomic_DNA"/>
</dbReference>
<reference evidence="2" key="1">
    <citation type="journal article" date="2022" name="Mol. Ecol. Resour.">
        <title>The genomes of chicory, endive, great burdock and yacon provide insights into Asteraceae palaeo-polyploidization history and plant inulin production.</title>
        <authorList>
            <person name="Fan W."/>
            <person name="Wang S."/>
            <person name="Wang H."/>
            <person name="Wang A."/>
            <person name="Jiang F."/>
            <person name="Liu H."/>
            <person name="Zhao H."/>
            <person name="Xu D."/>
            <person name="Zhang Y."/>
        </authorList>
    </citation>
    <scope>NUCLEOTIDE SEQUENCE [LARGE SCALE GENOMIC DNA]</scope>
    <source>
        <strain evidence="2">cv. Punajuju</strain>
    </source>
</reference>
<evidence type="ECO:0000313" key="2">
    <source>
        <dbReference type="Proteomes" id="UP001055811"/>
    </source>
</evidence>
<dbReference type="Proteomes" id="UP001055811">
    <property type="component" value="Linkage Group LG01"/>
</dbReference>